<sequence>MAGTNPGDFEILHREDTDGCNVYYATIQQIEAAYASGGLPDVSYFVISEASTARCRNQSNKLIRTLRRSYYQLLLGVSGVLEFLEQVELSQKSPDTIQYTDVFGMTWVQVLEAFKAYLSVMGLHGMTSPIPSTPSRSVASTNASPVPLGLDPRGPLHSEAALPTNHACPTLATSPNAPSRSTKDQQCNNIASRRRTSPLLAQLRNIASMQVTRGHNIVVRSMHKRESYLSSAIPSAPCPRVLALRTSRREIQRDSHRDHEDSIVRLRRRPHGRFRYETCFGDMRIEGVTSLCIVAGSVMDFTGPWGLRGLMHVAVRTWGGWVCRVVSWWHMLRDKGHGMMKWRMNKGLGMVGDAERIAVKGLSQEEGLPDARRLGMSVV</sequence>
<dbReference type="AlphaFoldDB" id="A0A6A5Q9I3"/>
<dbReference type="OrthoDB" id="4161428at2759"/>
<proteinExistence type="predicted"/>
<dbReference type="Proteomes" id="UP000800096">
    <property type="component" value="Unassembled WGS sequence"/>
</dbReference>
<evidence type="ECO:0000313" key="3">
    <source>
        <dbReference type="Proteomes" id="UP000800096"/>
    </source>
</evidence>
<reference evidence="2" key="1">
    <citation type="journal article" date="2020" name="Stud. Mycol.">
        <title>101 Dothideomycetes genomes: a test case for predicting lifestyles and emergence of pathogens.</title>
        <authorList>
            <person name="Haridas S."/>
            <person name="Albert R."/>
            <person name="Binder M."/>
            <person name="Bloem J."/>
            <person name="Labutti K."/>
            <person name="Salamov A."/>
            <person name="Andreopoulos B."/>
            <person name="Baker S."/>
            <person name="Barry K."/>
            <person name="Bills G."/>
            <person name="Bluhm B."/>
            <person name="Cannon C."/>
            <person name="Castanera R."/>
            <person name="Culley D."/>
            <person name="Daum C."/>
            <person name="Ezra D."/>
            <person name="Gonzalez J."/>
            <person name="Henrissat B."/>
            <person name="Kuo A."/>
            <person name="Liang C."/>
            <person name="Lipzen A."/>
            <person name="Lutzoni F."/>
            <person name="Magnuson J."/>
            <person name="Mondo S."/>
            <person name="Nolan M."/>
            <person name="Ohm R."/>
            <person name="Pangilinan J."/>
            <person name="Park H.-J."/>
            <person name="Ramirez L."/>
            <person name="Alfaro M."/>
            <person name="Sun H."/>
            <person name="Tritt A."/>
            <person name="Yoshinaga Y."/>
            <person name="Zwiers L.-H."/>
            <person name="Turgeon B."/>
            <person name="Goodwin S."/>
            <person name="Spatafora J."/>
            <person name="Crous P."/>
            <person name="Grigoriev I."/>
        </authorList>
    </citation>
    <scope>NUCLEOTIDE SEQUENCE</scope>
    <source>
        <strain evidence="2">HMLAC05119</strain>
    </source>
</reference>
<gene>
    <name evidence="2" type="ORF">BDU57DRAFT_582438</name>
</gene>
<feature type="region of interest" description="Disordered" evidence="1">
    <location>
        <begin position="152"/>
        <end position="194"/>
    </location>
</feature>
<evidence type="ECO:0000313" key="2">
    <source>
        <dbReference type="EMBL" id="KAF1912291.1"/>
    </source>
</evidence>
<evidence type="ECO:0000256" key="1">
    <source>
        <dbReference type="SAM" id="MobiDB-lite"/>
    </source>
</evidence>
<organism evidence="2 3">
    <name type="scientific">Ampelomyces quisqualis</name>
    <name type="common">Powdery mildew agent</name>
    <dbReference type="NCBI Taxonomy" id="50730"/>
    <lineage>
        <taxon>Eukaryota</taxon>
        <taxon>Fungi</taxon>
        <taxon>Dikarya</taxon>
        <taxon>Ascomycota</taxon>
        <taxon>Pezizomycotina</taxon>
        <taxon>Dothideomycetes</taxon>
        <taxon>Pleosporomycetidae</taxon>
        <taxon>Pleosporales</taxon>
        <taxon>Pleosporineae</taxon>
        <taxon>Phaeosphaeriaceae</taxon>
        <taxon>Ampelomyces</taxon>
    </lineage>
</organism>
<dbReference type="EMBL" id="ML979140">
    <property type="protein sequence ID" value="KAF1912291.1"/>
    <property type="molecule type" value="Genomic_DNA"/>
</dbReference>
<name>A0A6A5Q9I3_AMPQU</name>
<keyword evidence="3" id="KW-1185">Reference proteome</keyword>
<protein>
    <submittedName>
        <fullName evidence="2">Uncharacterized protein</fullName>
    </submittedName>
</protein>
<accession>A0A6A5Q9I3</accession>
<feature type="compositionally biased region" description="Polar residues" evidence="1">
    <location>
        <begin position="171"/>
        <end position="191"/>
    </location>
</feature>